<evidence type="ECO:0000256" key="3">
    <source>
        <dbReference type="ARBA" id="ARBA00014701"/>
    </source>
</evidence>
<name>A0A7X2T2V5_9CLOT</name>
<dbReference type="EMBL" id="VULX01000041">
    <property type="protein sequence ID" value="MSR92640.1"/>
    <property type="molecule type" value="Genomic_DNA"/>
</dbReference>
<dbReference type="GO" id="GO:0006096">
    <property type="term" value="P:glycolytic process"/>
    <property type="evidence" value="ECO:0007669"/>
    <property type="project" value="InterPro"/>
</dbReference>
<dbReference type="AlphaFoldDB" id="A0A7X2T2V5"/>
<proteinExistence type="inferred from homology"/>
<dbReference type="RefSeq" id="WP_154532720.1">
    <property type="nucleotide sequence ID" value="NZ_JAQXTV010000040.1"/>
</dbReference>
<sequence length="313" mass="32880">MEKYAVGVDIGGTTVKIGLFTIEGKVLSKWEIETRKESNGKYILSDIAKSLDEEFAKQHIEKDEVKSIGVGVPGPVTEDGKVLGCVNIGWDVFNIEEALTKETGICVKAGNDANVAALGELWQGGGKGCSNMVMVTLGTGVGGGIIVNGKIIAGTNGAAGEIGHITVCKDEKEACNCGKHGCLEQYTSATGIVRLAVNALKTTDKESGLRKFDVITAKDVFDLAKSGDQLALEIVDHFADTLGSALAQISCVVDPEIIVIGGGVSKAGEIITDNVKKYYQKNAFHASRNTEFRLALLGNDAGIYGAAKLGIDK</sequence>
<keyword evidence="6 9" id="KW-0418">Kinase</keyword>
<accession>A0A7X2T2V5</accession>
<organism evidence="9 10">
    <name type="scientific">Inconstantimicrobium porci</name>
    <dbReference type="NCBI Taxonomy" id="2652291"/>
    <lineage>
        <taxon>Bacteria</taxon>
        <taxon>Bacillati</taxon>
        <taxon>Bacillota</taxon>
        <taxon>Clostridia</taxon>
        <taxon>Eubacteriales</taxon>
        <taxon>Clostridiaceae</taxon>
        <taxon>Inconstantimicrobium</taxon>
    </lineage>
</organism>
<dbReference type="Pfam" id="PF00480">
    <property type="entry name" value="ROK"/>
    <property type="match status" value="1"/>
</dbReference>
<evidence type="ECO:0000256" key="2">
    <source>
        <dbReference type="ARBA" id="ARBA00012323"/>
    </source>
</evidence>
<dbReference type="InterPro" id="IPR000600">
    <property type="entry name" value="ROK"/>
</dbReference>
<evidence type="ECO:0000313" key="10">
    <source>
        <dbReference type="Proteomes" id="UP000460287"/>
    </source>
</evidence>
<dbReference type="Proteomes" id="UP000460287">
    <property type="component" value="Unassembled WGS sequence"/>
</dbReference>
<evidence type="ECO:0000256" key="8">
    <source>
        <dbReference type="ARBA" id="ARBA00032386"/>
    </source>
</evidence>
<keyword evidence="4 9" id="KW-0808">Transferase</keyword>
<dbReference type="PROSITE" id="PS01125">
    <property type="entry name" value="ROK"/>
    <property type="match status" value="1"/>
</dbReference>
<dbReference type="GO" id="GO:0005524">
    <property type="term" value="F:ATP binding"/>
    <property type="evidence" value="ECO:0007669"/>
    <property type="project" value="UniProtKB-KW"/>
</dbReference>
<dbReference type="InterPro" id="IPR043129">
    <property type="entry name" value="ATPase_NBD"/>
</dbReference>
<protein>
    <recommendedName>
        <fullName evidence="3">Glucokinase</fullName>
        <ecNumber evidence="2">2.7.1.2</ecNumber>
    </recommendedName>
    <alternativeName>
        <fullName evidence="8">Glucose kinase</fullName>
    </alternativeName>
</protein>
<comment type="caution">
    <text evidence="9">The sequence shown here is derived from an EMBL/GenBank/DDBJ whole genome shotgun (WGS) entry which is preliminary data.</text>
</comment>
<dbReference type="Gene3D" id="3.30.420.40">
    <property type="match status" value="2"/>
</dbReference>
<dbReference type="GO" id="GO:0004340">
    <property type="term" value="F:glucokinase activity"/>
    <property type="evidence" value="ECO:0007669"/>
    <property type="project" value="UniProtKB-EC"/>
</dbReference>
<evidence type="ECO:0000256" key="4">
    <source>
        <dbReference type="ARBA" id="ARBA00022679"/>
    </source>
</evidence>
<keyword evidence="10" id="KW-1185">Reference proteome</keyword>
<reference evidence="9 10" key="1">
    <citation type="submission" date="2019-08" db="EMBL/GenBank/DDBJ databases">
        <title>In-depth cultivation of the pig gut microbiome towards novel bacterial diversity and tailored functional studies.</title>
        <authorList>
            <person name="Wylensek D."/>
            <person name="Hitch T.C.A."/>
            <person name="Clavel T."/>
        </authorList>
    </citation>
    <scope>NUCLEOTIDE SEQUENCE [LARGE SCALE GENOMIC DNA]</scope>
    <source>
        <strain evidence="9 10">WCA-383-APC-5B</strain>
    </source>
</reference>
<dbReference type="PANTHER" id="PTHR18964:SF149">
    <property type="entry name" value="BIFUNCTIONAL UDP-N-ACETYLGLUCOSAMINE 2-EPIMERASE_N-ACETYLMANNOSAMINE KINASE"/>
    <property type="match status" value="1"/>
</dbReference>
<dbReference type="GO" id="GO:0005737">
    <property type="term" value="C:cytoplasm"/>
    <property type="evidence" value="ECO:0007669"/>
    <property type="project" value="InterPro"/>
</dbReference>
<evidence type="ECO:0000256" key="5">
    <source>
        <dbReference type="ARBA" id="ARBA00022741"/>
    </source>
</evidence>
<dbReference type="EC" id="2.7.1.2" evidence="2"/>
<dbReference type="SUPFAM" id="SSF53067">
    <property type="entry name" value="Actin-like ATPase domain"/>
    <property type="match status" value="1"/>
</dbReference>
<keyword evidence="7" id="KW-0067">ATP-binding</keyword>
<dbReference type="InterPro" id="IPR004654">
    <property type="entry name" value="ROK_glcA"/>
</dbReference>
<evidence type="ECO:0000256" key="1">
    <source>
        <dbReference type="ARBA" id="ARBA00006479"/>
    </source>
</evidence>
<dbReference type="InterPro" id="IPR049874">
    <property type="entry name" value="ROK_cs"/>
</dbReference>
<evidence type="ECO:0000256" key="6">
    <source>
        <dbReference type="ARBA" id="ARBA00022777"/>
    </source>
</evidence>
<gene>
    <name evidence="9" type="ORF">FYJ33_15025</name>
</gene>
<keyword evidence="5" id="KW-0547">Nucleotide-binding</keyword>
<comment type="similarity">
    <text evidence="1">Belongs to the ROK (NagC/XylR) family.</text>
</comment>
<evidence type="ECO:0000313" key="9">
    <source>
        <dbReference type="EMBL" id="MSR92640.1"/>
    </source>
</evidence>
<dbReference type="PANTHER" id="PTHR18964">
    <property type="entry name" value="ROK (REPRESSOR, ORF, KINASE) FAMILY"/>
    <property type="match status" value="1"/>
</dbReference>
<evidence type="ECO:0000256" key="7">
    <source>
        <dbReference type="ARBA" id="ARBA00022840"/>
    </source>
</evidence>
<dbReference type="NCBIfam" id="TIGR00744">
    <property type="entry name" value="ROK_glcA_fam"/>
    <property type="match status" value="1"/>
</dbReference>